<proteinExistence type="predicted"/>
<accession>A0A8W8KFN5</accession>
<organism evidence="1 2">
    <name type="scientific">Magallana gigas</name>
    <name type="common">Pacific oyster</name>
    <name type="synonym">Crassostrea gigas</name>
    <dbReference type="NCBI Taxonomy" id="29159"/>
    <lineage>
        <taxon>Eukaryota</taxon>
        <taxon>Metazoa</taxon>
        <taxon>Spiralia</taxon>
        <taxon>Lophotrochozoa</taxon>
        <taxon>Mollusca</taxon>
        <taxon>Bivalvia</taxon>
        <taxon>Autobranchia</taxon>
        <taxon>Pteriomorphia</taxon>
        <taxon>Ostreida</taxon>
        <taxon>Ostreoidea</taxon>
        <taxon>Ostreidae</taxon>
        <taxon>Magallana</taxon>
    </lineage>
</organism>
<dbReference type="AlphaFoldDB" id="A0A8W8KFN5"/>
<evidence type="ECO:0000313" key="1">
    <source>
        <dbReference type="EnsemblMetazoa" id="G2296.1:cds"/>
    </source>
</evidence>
<sequence length="141" mass="15836">MHSFCGEDKRCLHCSDALCKSPPIGCEISCAWRFTDDIYYNIVREKGHQQDALFDNKTLPILLAFSTIVNVLLGCCNCRKRLMKLTACVLQGRKQQPEEKSSPIIVNNSNLESQTTRLLVTGHTIDMSKDKTFSTDTSFTG</sequence>
<dbReference type="EnsemblMetazoa" id="G2296.1">
    <property type="protein sequence ID" value="G2296.1:cds"/>
    <property type="gene ID" value="G2296"/>
</dbReference>
<protein>
    <submittedName>
        <fullName evidence="1">Uncharacterized protein</fullName>
    </submittedName>
</protein>
<keyword evidence="2" id="KW-1185">Reference proteome</keyword>
<reference evidence="1" key="1">
    <citation type="submission" date="2022-08" db="UniProtKB">
        <authorList>
            <consortium name="EnsemblMetazoa"/>
        </authorList>
    </citation>
    <scope>IDENTIFICATION</scope>
    <source>
        <strain evidence="1">05x7-T-G4-1.051#20</strain>
    </source>
</reference>
<name>A0A8W8KFN5_MAGGI</name>
<dbReference type="Proteomes" id="UP000005408">
    <property type="component" value="Unassembled WGS sequence"/>
</dbReference>
<evidence type="ECO:0000313" key="2">
    <source>
        <dbReference type="Proteomes" id="UP000005408"/>
    </source>
</evidence>